<dbReference type="Gene3D" id="2.160.10.10">
    <property type="entry name" value="Hexapeptide repeat proteins"/>
    <property type="match status" value="1"/>
</dbReference>
<dbReference type="KEGG" id="atw:C0099_11560"/>
<keyword evidence="4" id="KW-0808">Transferase</keyword>
<dbReference type="GO" id="GO:0016740">
    <property type="term" value="F:transferase activity"/>
    <property type="evidence" value="ECO:0007669"/>
    <property type="project" value="UniProtKB-KW"/>
</dbReference>
<dbReference type="InterPro" id="IPR011004">
    <property type="entry name" value="Trimer_LpxA-like_sf"/>
</dbReference>
<protein>
    <submittedName>
        <fullName evidence="4">Transferase</fullName>
    </submittedName>
</protein>
<feature type="domain" description="PglD N-terminal" evidence="3">
    <location>
        <begin position="17"/>
        <end position="97"/>
    </location>
</feature>
<dbReference type="NCBIfam" id="TIGR03570">
    <property type="entry name" value="NeuD_NnaD"/>
    <property type="match status" value="1"/>
</dbReference>
<reference evidence="4 5" key="1">
    <citation type="submission" date="2018-01" db="EMBL/GenBank/DDBJ databases">
        <authorList>
            <person name="Fu G.-Y."/>
        </authorList>
    </citation>
    <scope>NUCLEOTIDE SEQUENCE [LARGE SCALE GENOMIC DNA]</scope>
    <source>
        <strain evidence="4 5">SY39</strain>
    </source>
</reference>
<evidence type="ECO:0000313" key="5">
    <source>
        <dbReference type="Proteomes" id="UP000242205"/>
    </source>
</evidence>
<dbReference type="CDD" id="cd03360">
    <property type="entry name" value="LbH_AT_putative"/>
    <property type="match status" value="1"/>
</dbReference>
<dbReference type="InterPro" id="IPR041561">
    <property type="entry name" value="PglD_N"/>
</dbReference>
<dbReference type="PANTHER" id="PTHR43300:SF7">
    <property type="entry name" value="UDP-N-ACETYLBACILLOSAMINE N-ACETYLTRANSFERASE"/>
    <property type="match status" value="1"/>
</dbReference>
<feature type="binding site" evidence="2">
    <location>
        <position position="85"/>
    </location>
    <ligand>
        <name>substrate</name>
    </ligand>
</feature>
<keyword evidence="5" id="KW-1185">Reference proteome</keyword>
<dbReference type="PANTHER" id="PTHR43300">
    <property type="entry name" value="ACETYLTRANSFERASE"/>
    <property type="match status" value="1"/>
</dbReference>
<dbReference type="SUPFAM" id="SSF51161">
    <property type="entry name" value="Trimeric LpxA-like enzymes"/>
    <property type="match status" value="1"/>
</dbReference>
<accession>A0A2I6S8E2</accession>
<dbReference type="Pfam" id="PF17836">
    <property type="entry name" value="PglD_N"/>
    <property type="match status" value="1"/>
</dbReference>
<feature type="binding site" evidence="2">
    <location>
        <position position="200"/>
    </location>
    <ligand>
        <name>acetyl-CoA</name>
        <dbReference type="ChEBI" id="CHEBI:57288"/>
    </ligand>
</feature>
<dbReference type="Gene3D" id="3.40.50.20">
    <property type="match status" value="1"/>
</dbReference>
<feature type="binding site" evidence="2">
    <location>
        <position position="161"/>
    </location>
    <ligand>
        <name>acetyl-CoA</name>
        <dbReference type="ChEBI" id="CHEBI:57288"/>
    </ligand>
</feature>
<organism evidence="4 5">
    <name type="scientific">Pseudazoarcus pumilus</name>
    <dbReference type="NCBI Taxonomy" id="2067960"/>
    <lineage>
        <taxon>Bacteria</taxon>
        <taxon>Pseudomonadati</taxon>
        <taxon>Pseudomonadota</taxon>
        <taxon>Betaproteobacteria</taxon>
        <taxon>Rhodocyclales</taxon>
        <taxon>Zoogloeaceae</taxon>
        <taxon>Pseudazoarcus</taxon>
    </lineage>
</organism>
<evidence type="ECO:0000256" key="2">
    <source>
        <dbReference type="PIRSR" id="PIRSR620019-2"/>
    </source>
</evidence>
<dbReference type="Proteomes" id="UP000242205">
    <property type="component" value="Chromosome"/>
</dbReference>
<comment type="similarity">
    <text evidence="1">Belongs to the transferase hexapeptide repeat family.</text>
</comment>
<dbReference type="AlphaFoldDB" id="A0A2I6S8E2"/>
<proteinExistence type="inferred from homology"/>
<evidence type="ECO:0000256" key="1">
    <source>
        <dbReference type="ARBA" id="ARBA00007274"/>
    </source>
</evidence>
<evidence type="ECO:0000259" key="3">
    <source>
        <dbReference type="Pfam" id="PF17836"/>
    </source>
</evidence>
<dbReference type="InterPro" id="IPR020019">
    <property type="entry name" value="AcTrfase_PglD-like"/>
</dbReference>
<evidence type="ECO:0000313" key="4">
    <source>
        <dbReference type="EMBL" id="AUN95507.1"/>
    </source>
</evidence>
<sequence>MNPGNQETHGIMQSSTVVIIGAGGHGQTIAEALFAATRAGHPVRAAGFLDDTPELRGTTVAGLPVLGPLSHAKDVECDAFIVGIGDNRARKRIFDELRAAALTVHTVIHPTAVIATTAHIGEGTYIGANALIGAASAIGDDTIINGAGCVGHHNRIGAHAHLGPGVNAAGHVIIGDGCEIGTGANFLPDASVGAWSTVMGGALVAGSFEGGALIGGAPARLLRRLDTGERSEVS</sequence>
<name>A0A2I6S8E2_9RHOO</name>
<dbReference type="InterPro" id="IPR050179">
    <property type="entry name" value="Trans_hexapeptide_repeat"/>
</dbReference>
<dbReference type="OrthoDB" id="9794407at2"/>
<gene>
    <name evidence="4" type="ORF">C0099_11560</name>
</gene>
<dbReference type="EMBL" id="CP025682">
    <property type="protein sequence ID" value="AUN95507.1"/>
    <property type="molecule type" value="Genomic_DNA"/>
</dbReference>